<feature type="region of interest" description="Disordered" evidence="1">
    <location>
        <begin position="44"/>
        <end position="67"/>
    </location>
</feature>
<organism evidence="2 3">
    <name type="scientific">Nyctereutes procyonoides</name>
    <name type="common">Raccoon dog</name>
    <name type="synonym">Canis procyonoides</name>
    <dbReference type="NCBI Taxonomy" id="34880"/>
    <lineage>
        <taxon>Eukaryota</taxon>
        <taxon>Metazoa</taxon>
        <taxon>Chordata</taxon>
        <taxon>Craniata</taxon>
        <taxon>Vertebrata</taxon>
        <taxon>Euteleostomi</taxon>
        <taxon>Mammalia</taxon>
        <taxon>Eutheria</taxon>
        <taxon>Laurasiatheria</taxon>
        <taxon>Carnivora</taxon>
        <taxon>Caniformia</taxon>
        <taxon>Canidae</taxon>
        <taxon>Nyctereutes</taxon>
    </lineage>
</organism>
<name>A0A811YZP1_NYCPR</name>
<comment type="caution">
    <text evidence="2">The sequence shown here is derived from an EMBL/GenBank/DDBJ whole genome shotgun (WGS) entry which is preliminary data.</text>
</comment>
<dbReference type="EMBL" id="CAJHUB010000754">
    <property type="protein sequence ID" value="CAD7681910.1"/>
    <property type="molecule type" value="Genomic_DNA"/>
</dbReference>
<evidence type="ECO:0000313" key="2">
    <source>
        <dbReference type="EMBL" id="CAD7681910.1"/>
    </source>
</evidence>
<sequence>MAGWTMWTETQSWGNDDIKKVGEVWATLLRIFKWVPVRFSGPEWQDRGASSLQKGTEPSPGGTYSGVITAGSIDEPPMLTKDNPFMVFELVPPIPKAAQGDTKYSENTPSLYSSTSAHMPVTPEKLACLLACPVAPGALLVFLQINALGTPGWLSG</sequence>
<evidence type="ECO:0000313" key="3">
    <source>
        <dbReference type="Proteomes" id="UP000645828"/>
    </source>
</evidence>
<dbReference type="Proteomes" id="UP000645828">
    <property type="component" value="Unassembled WGS sequence"/>
</dbReference>
<keyword evidence="3" id="KW-1185">Reference proteome</keyword>
<evidence type="ECO:0000256" key="1">
    <source>
        <dbReference type="SAM" id="MobiDB-lite"/>
    </source>
</evidence>
<reference evidence="2" key="1">
    <citation type="submission" date="2020-12" db="EMBL/GenBank/DDBJ databases">
        <authorList>
            <consortium name="Molecular Ecology Group"/>
        </authorList>
    </citation>
    <scope>NUCLEOTIDE SEQUENCE</scope>
    <source>
        <strain evidence="2">TBG_1078</strain>
    </source>
</reference>
<proteinExistence type="predicted"/>
<gene>
    <name evidence="2" type="ORF">NYPRO_LOCUS14702</name>
</gene>
<protein>
    <submittedName>
        <fullName evidence="2">(raccoon dog) hypothetical protein</fullName>
    </submittedName>
</protein>
<accession>A0A811YZP1</accession>
<dbReference type="AlphaFoldDB" id="A0A811YZP1"/>